<dbReference type="RefSeq" id="WP_286289395.1">
    <property type="nucleotide sequence ID" value="NZ_JASXSZ010000004.1"/>
</dbReference>
<sequence>METDYLIVGAGAAGLAFADTLVDETDAAITLVDRRTEVGGHWQDAYPFVRLHLSSALYGVNSTPLGDDQRQTSGRNAGFYEQATGAEVCAYFDRVLHERLEASGRVTFLGGHDHLGEDGAGAQAVRDLATDRVIHIQPRRRVVDARYLEASVPATHRPSFTVAGDVRCVPVNDLPRCVDDHDHVTILGGGKTSFDACLWLLDHGVEPDDIRWVRPREMWLTDRAGMQPLDDVGTLMDGLSRETEACAELDRPVDILERLEELGRFLRIDETRLPTRWVGTMVSRPEVDSLRTITDVVRLGHIASIEADLLSLTDGEVPSRRGSLYVDCSAAGLNQNPPRPVFTGDRITIQNVRHNSPSFNAALIAWVEARREEHDKNRLTAPNRYVSDADDAIGVHCRSWMTEATWRQDRELSTWIDASRLNLTHGLRDHLAEPVARAGTQRYLETVGAAVARHQDAVHALFG</sequence>
<keyword evidence="2" id="KW-1185">Reference proteome</keyword>
<name>A0ABT7N164_9MICO</name>
<reference evidence="1 2" key="1">
    <citation type="submission" date="2023-06" db="EMBL/GenBank/DDBJ databases">
        <title>Microbacterium sp. nov., isolated from a waste landfill.</title>
        <authorList>
            <person name="Wen W."/>
        </authorList>
    </citation>
    <scope>NUCLEOTIDE SEQUENCE [LARGE SCALE GENOMIC DNA]</scope>
    <source>
        <strain evidence="1 2">ASV49</strain>
    </source>
</reference>
<dbReference type="Pfam" id="PF13450">
    <property type="entry name" value="NAD_binding_8"/>
    <property type="match status" value="1"/>
</dbReference>
<dbReference type="Gene3D" id="3.50.50.60">
    <property type="entry name" value="FAD/NAD(P)-binding domain"/>
    <property type="match status" value="1"/>
</dbReference>
<dbReference type="Proteomes" id="UP001235064">
    <property type="component" value="Unassembled WGS sequence"/>
</dbReference>
<protein>
    <submittedName>
        <fullName evidence="1">NAD(P)-binding protein</fullName>
    </submittedName>
</protein>
<proteinExistence type="predicted"/>
<organism evidence="1 2">
    <name type="scientific">Microbacterium candidum</name>
    <dbReference type="NCBI Taxonomy" id="3041922"/>
    <lineage>
        <taxon>Bacteria</taxon>
        <taxon>Bacillati</taxon>
        <taxon>Actinomycetota</taxon>
        <taxon>Actinomycetes</taxon>
        <taxon>Micrococcales</taxon>
        <taxon>Microbacteriaceae</taxon>
        <taxon>Microbacterium</taxon>
    </lineage>
</organism>
<dbReference type="SUPFAM" id="SSF51905">
    <property type="entry name" value="FAD/NAD(P)-binding domain"/>
    <property type="match status" value="1"/>
</dbReference>
<accession>A0ABT7N164</accession>
<gene>
    <name evidence="1" type="ORF">QSV35_13965</name>
</gene>
<comment type="caution">
    <text evidence="1">The sequence shown here is derived from an EMBL/GenBank/DDBJ whole genome shotgun (WGS) entry which is preliminary data.</text>
</comment>
<evidence type="ECO:0000313" key="1">
    <source>
        <dbReference type="EMBL" id="MDL9980444.1"/>
    </source>
</evidence>
<dbReference type="EMBL" id="JASXSZ010000004">
    <property type="protein sequence ID" value="MDL9980444.1"/>
    <property type="molecule type" value="Genomic_DNA"/>
</dbReference>
<evidence type="ECO:0000313" key="2">
    <source>
        <dbReference type="Proteomes" id="UP001235064"/>
    </source>
</evidence>
<dbReference type="InterPro" id="IPR036188">
    <property type="entry name" value="FAD/NAD-bd_sf"/>
</dbReference>